<dbReference type="EMBL" id="DXBX01000082">
    <property type="protein sequence ID" value="HIZ33792.1"/>
    <property type="molecule type" value="Genomic_DNA"/>
</dbReference>
<feature type="signal peptide" evidence="2">
    <location>
        <begin position="1"/>
        <end position="16"/>
    </location>
</feature>
<evidence type="ECO:0000256" key="2">
    <source>
        <dbReference type="SAM" id="SignalP"/>
    </source>
</evidence>
<reference evidence="4" key="1">
    <citation type="journal article" date="2021" name="PeerJ">
        <title>Extensive microbial diversity within the chicken gut microbiome revealed by metagenomics and culture.</title>
        <authorList>
            <person name="Gilroy R."/>
            <person name="Ravi A."/>
            <person name="Getino M."/>
            <person name="Pursley I."/>
            <person name="Horton D.L."/>
            <person name="Alikhan N.F."/>
            <person name="Baker D."/>
            <person name="Gharbi K."/>
            <person name="Hall N."/>
            <person name="Watson M."/>
            <person name="Adriaenssens E.M."/>
            <person name="Foster-Nyarko E."/>
            <person name="Jarju S."/>
            <person name="Secka A."/>
            <person name="Antonio M."/>
            <person name="Oren A."/>
            <person name="Chaudhuri R.R."/>
            <person name="La Ragione R."/>
            <person name="Hildebrand F."/>
            <person name="Pallen M.J."/>
        </authorList>
    </citation>
    <scope>NUCLEOTIDE SEQUENCE</scope>
    <source>
        <strain evidence="4">ChiHjej9B8-1298</strain>
    </source>
</reference>
<sequence>MKKVLSLLAFSAVMFAGCQEDWEAQQEGTGEESMVRITLQTPEAMGMTRAGAGYTNSAKGGITNVDWTKYDLRYQVAVYDKDGNNQVVTPILKTVQGDYAGTEFEVRLVNKREYKFVAWADFVKVGTTADLHYDTDDLTAITCLDAVSGQLNDESRDAYFVTENQTVDASKGISLTLRRPFAKVRVVTTDWDENGTYMPDNFKVTYYNCKRFTSLNAVTGVATGSDLSTTVGDVEDVYTAKFASKTDKDYSEGYEAESVKNRTLTVDYLLANTNQDKIHFKLESLDGENPVSTYDFTTDIPIQRNYLTTILGNLLTENAKVQVTCDENFEDQITILESWWDPKTFGEMKEPMIETSPDGKTKTYHVKTIAELAWLSENAKGAETPWYKNVRNVVLDNDLDLNGINWKPIAIWQPEPTVTFDGGNHTISNVRINSWNGTNQAGVGFFGDPTNSGYVATLNIKNLTLDNVVINGVSSWSGALAGNFYGDVENCTVKHVFIHNNDYNIDSNPTVIRIGGMIGVHNSGSIKNCHAEDINIKGFHSIGALIGSVAHEANITYENCSVDGASLWVTAPSGVGQKQIGSIVGVNVGTKTVTLKDCSSSNMEYKVGPYDEENGTPYILVSGEEGTKDYGPQHALYGNKPDNITVEDSTSNSEP</sequence>
<feature type="domain" description="DUF6562" evidence="3">
    <location>
        <begin position="61"/>
        <end position="335"/>
    </location>
</feature>
<reference evidence="4" key="2">
    <citation type="submission" date="2021-04" db="EMBL/GenBank/DDBJ databases">
        <authorList>
            <person name="Gilroy R."/>
        </authorList>
    </citation>
    <scope>NUCLEOTIDE SEQUENCE</scope>
    <source>
        <strain evidence="4">ChiHjej9B8-1298</strain>
    </source>
</reference>
<dbReference type="Gene3D" id="2.160.20.110">
    <property type="match status" value="1"/>
</dbReference>
<dbReference type="SUPFAM" id="SSF51126">
    <property type="entry name" value="Pectin lyase-like"/>
    <property type="match status" value="1"/>
</dbReference>
<evidence type="ECO:0000256" key="1">
    <source>
        <dbReference type="SAM" id="MobiDB-lite"/>
    </source>
</evidence>
<protein>
    <recommendedName>
        <fullName evidence="3">DUF6562 domain-containing protein</fullName>
    </recommendedName>
</protein>
<keyword evidence="2" id="KW-0732">Signal</keyword>
<dbReference type="PROSITE" id="PS51257">
    <property type="entry name" value="PROKAR_LIPOPROTEIN"/>
    <property type="match status" value="1"/>
</dbReference>
<dbReference type="InterPro" id="IPR011050">
    <property type="entry name" value="Pectin_lyase_fold/virulence"/>
</dbReference>
<comment type="caution">
    <text evidence="4">The sequence shown here is derived from an EMBL/GenBank/DDBJ whole genome shotgun (WGS) entry which is preliminary data.</text>
</comment>
<evidence type="ECO:0000313" key="4">
    <source>
        <dbReference type="EMBL" id="HIZ33792.1"/>
    </source>
</evidence>
<organism evidence="4 5">
    <name type="scientific">Candidatus Bacteroides merdigallinarum</name>
    <dbReference type="NCBI Taxonomy" id="2838473"/>
    <lineage>
        <taxon>Bacteria</taxon>
        <taxon>Pseudomonadati</taxon>
        <taxon>Bacteroidota</taxon>
        <taxon>Bacteroidia</taxon>
        <taxon>Bacteroidales</taxon>
        <taxon>Bacteroidaceae</taxon>
        <taxon>Bacteroides</taxon>
    </lineage>
</organism>
<dbReference type="AlphaFoldDB" id="A0A9D2EAF1"/>
<dbReference type="Proteomes" id="UP000824028">
    <property type="component" value="Unassembled WGS sequence"/>
</dbReference>
<feature type="compositionally biased region" description="Polar residues" evidence="1">
    <location>
        <begin position="646"/>
        <end position="655"/>
    </location>
</feature>
<evidence type="ECO:0000313" key="5">
    <source>
        <dbReference type="Proteomes" id="UP000824028"/>
    </source>
</evidence>
<proteinExistence type="predicted"/>
<accession>A0A9D2EAF1</accession>
<gene>
    <name evidence="4" type="ORF">H9814_09720</name>
</gene>
<evidence type="ECO:0000259" key="3">
    <source>
        <dbReference type="Pfam" id="PF20200"/>
    </source>
</evidence>
<feature type="chain" id="PRO_5038723424" description="DUF6562 domain-containing protein" evidence="2">
    <location>
        <begin position="17"/>
        <end position="655"/>
    </location>
</feature>
<dbReference type="Pfam" id="PF20200">
    <property type="entry name" value="DUF6562"/>
    <property type="match status" value="1"/>
</dbReference>
<dbReference type="InterPro" id="IPR046692">
    <property type="entry name" value="DUF6562"/>
</dbReference>
<name>A0A9D2EAF1_9BACE</name>
<feature type="region of interest" description="Disordered" evidence="1">
    <location>
        <begin position="630"/>
        <end position="655"/>
    </location>
</feature>